<reference evidence="2" key="1">
    <citation type="submission" date="2024-04" db="EMBL/GenBank/DDBJ databases">
        <authorList>
            <person name="Shaw F."/>
            <person name="Minotto A."/>
        </authorList>
    </citation>
    <scope>NUCLEOTIDE SEQUENCE [LARGE SCALE GENOMIC DNA]</scope>
</reference>
<evidence type="ECO:0008006" key="3">
    <source>
        <dbReference type="Google" id="ProtNLM"/>
    </source>
</evidence>
<keyword evidence="2" id="KW-1185">Reference proteome</keyword>
<name>A0ABP1E545_9APHY</name>
<evidence type="ECO:0000313" key="1">
    <source>
        <dbReference type="EMBL" id="CAL1714328.1"/>
    </source>
</evidence>
<sequence length="263" mass="29577">MKIHRFVNSVANNPHLGRFIQDLTISSILHVDFRAPPVKVSSLIYIMRGLPRLRRLSLKLLTLAPGSSDTSSDDAFQLDRLSLDEIATLYVEKPVSGSLVMEFEFLSHFASTMELDIKHSGMHWGKDTLPLAVPPPMVKVSKLIITDTDVLWLFKHRSLALEQLELKIPVWMGDNVSGYTAQHASPDLRLTSFPSMSSLKHMAYNSVHQYSGDGHKAFPSLFILTPRHSRNTTLYAQDFGLGYITYRCVSRDPSIRAIPGLFL</sequence>
<protein>
    <recommendedName>
        <fullName evidence="3">F-box protein</fullName>
    </recommendedName>
</protein>
<gene>
    <name evidence="1" type="ORF">GFSPODELE1_LOCUS9722</name>
</gene>
<proteinExistence type="predicted"/>
<dbReference type="Proteomes" id="UP001497453">
    <property type="component" value="Chromosome 8"/>
</dbReference>
<organism evidence="1 2">
    <name type="scientific">Somion occarium</name>
    <dbReference type="NCBI Taxonomy" id="3059160"/>
    <lineage>
        <taxon>Eukaryota</taxon>
        <taxon>Fungi</taxon>
        <taxon>Dikarya</taxon>
        <taxon>Basidiomycota</taxon>
        <taxon>Agaricomycotina</taxon>
        <taxon>Agaricomycetes</taxon>
        <taxon>Polyporales</taxon>
        <taxon>Cerrenaceae</taxon>
        <taxon>Somion</taxon>
    </lineage>
</organism>
<accession>A0ABP1E545</accession>
<evidence type="ECO:0000313" key="2">
    <source>
        <dbReference type="Proteomes" id="UP001497453"/>
    </source>
</evidence>
<dbReference type="EMBL" id="OZ037951">
    <property type="protein sequence ID" value="CAL1714328.1"/>
    <property type="molecule type" value="Genomic_DNA"/>
</dbReference>